<comment type="caution">
    <text evidence="1">The sequence shown here is derived from an EMBL/GenBank/DDBJ whole genome shotgun (WGS) entry which is preliminary data.</text>
</comment>
<keyword evidence="2" id="KW-1185">Reference proteome</keyword>
<proteinExistence type="predicted"/>
<name>A0A3N0Y1P3_ANAGA</name>
<organism evidence="1 2">
    <name type="scientific">Anabarilius grahami</name>
    <name type="common">Kanglang fish</name>
    <name type="synonym">Barilius grahami</name>
    <dbReference type="NCBI Taxonomy" id="495550"/>
    <lineage>
        <taxon>Eukaryota</taxon>
        <taxon>Metazoa</taxon>
        <taxon>Chordata</taxon>
        <taxon>Craniata</taxon>
        <taxon>Vertebrata</taxon>
        <taxon>Euteleostomi</taxon>
        <taxon>Actinopterygii</taxon>
        <taxon>Neopterygii</taxon>
        <taxon>Teleostei</taxon>
        <taxon>Ostariophysi</taxon>
        <taxon>Cypriniformes</taxon>
        <taxon>Xenocyprididae</taxon>
        <taxon>Xenocypridinae</taxon>
        <taxon>Xenocypridinae incertae sedis</taxon>
        <taxon>Anabarilius</taxon>
    </lineage>
</organism>
<dbReference type="AlphaFoldDB" id="A0A3N0Y1P3"/>
<reference evidence="1 2" key="1">
    <citation type="submission" date="2018-10" db="EMBL/GenBank/DDBJ databases">
        <title>Genome assembly for a Yunnan-Guizhou Plateau 3E fish, Anabarilius grahami (Regan), and its evolutionary and genetic applications.</title>
        <authorList>
            <person name="Jiang W."/>
        </authorList>
    </citation>
    <scope>NUCLEOTIDE SEQUENCE [LARGE SCALE GENOMIC DNA]</scope>
    <source>
        <strain evidence="1">AG-KIZ</strain>
        <tissue evidence="1">Muscle</tissue>
    </source>
</reference>
<sequence>MINRHRLASSASSERAGVRDRLGAGWLGLEGSWGIDTHGPEQITSEHITTEDHLALSNRRTRTHTGTVKRISLYSLHIPLPEECGEESYLLGTLKRLRLLAG</sequence>
<dbReference type="Proteomes" id="UP000281406">
    <property type="component" value="Unassembled WGS sequence"/>
</dbReference>
<dbReference type="EMBL" id="RJVU01053975">
    <property type="protein sequence ID" value="ROL18762.1"/>
    <property type="molecule type" value="Genomic_DNA"/>
</dbReference>
<gene>
    <name evidence="1" type="ORF">DPX16_7073</name>
</gene>
<protein>
    <submittedName>
        <fullName evidence="1">Uncharacterized protein</fullName>
    </submittedName>
</protein>
<evidence type="ECO:0000313" key="1">
    <source>
        <dbReference type="EMBL" id="ROL18762.1"/>
    </source>
</evidence>
<accession>A0A3N0Y1P3</accession>
<evidence type="ECO:0000313" key="2">
    <source>
        <dbReference type="Proteomes" id="UP000281406"/>
    </source>
</evidence>